<dbReference type="AlphaFoldDB" id="A0A845SRZ6"/>
<feature type="domain" description="Transposase IS66 central" evidence="2">
    <location>
        <begin position="189"/>
        <end position="480"/>
    </location>
</feature>
<dbReference type="InterPro" id="IPR052344">
    <property type="entry name" value="Transposase-related"/>
</dbReference>
<gene>
    <name evidence="6" type="ORF">GRH90_25755</name>
</gene>
<feature type="compositionally biased region" description="Basic and acidic residues" evidence="1">
    <location>
        <begin position="85"/>
        <end position="102"/>
    </location>
</feature>
<evidence type="ECO:0000259" key="3">
    <source>
        <dbReference type="Pfam" id="PF13005"/>
    </source>
</evidence>
<keyword evidence="7" id="KW-1185">Reference proteome</keyword>
<comment type="caution">
    <text evidence="6">The sequence shown here is derived from an EMBL/GenBank/DDBJ whole genome shotgun (WGS) entry which is preliminary data.</text>
</comment>
<protein>
    <submittedName>
        <fullName evidence="6">IS66 family transposase</fullName>
    </submittedName>
</protein>
<dbReference type="Pfam" id="PF03050">
    <property type="entry name" value="DDE_Tnp_IS66"/>
    <property type="match status" value="1"/>
</dbReference>
<dbReference type="Pfam" id="PF13817">
    <property type="entry name" value="DDE_Tnp_IS66_C"/>
    <property type="match status" value="1"/>
</dbReference>
<evidence type="ECO:0000313" key="6">
    <source>
        <dbReference type="EMBL" id="NDL66112.1"/>
    </source>
</evidence>
<dbReference type="PANTHER" id="PTHR33678:SF1">
    <property type="entry name" value="BLL1576 PROTEIN"/>
    <property type="match status" value="1"/>
</dbReference>
<dbReference type="InterPro" id="IPR024474">
    <property type="entry name" value="Znf_dom_IS66"/>
</dbReference>
<proteinExistence type="predicted"/>
<dbReference type="RefSeq" id="WP_162368804.1">
    <property type="nucleotide sequence ID" value="NZ_WUBS01000045.1"/>
</dbReference>
<reference evidence="6 7" key="2">
    <citation type="submission" date="2020-02" db="EMBL/GenBank/DDBJ databases">
        <title>The new genus of Enterobacteriales.</title>
        <authorList>
            <person name="Kim I.S."/>
        </authorList>
    </citation>
    <scope>NUCLEOTIDE SEQUENCE [LARGE SCALE GENOMIC DNA]</scope>
    <source>
        <strain evidence="6 7">SAP-6</strain>
    </source>
</reference>
<dbReference type="Pfam" id="PF13007">
    <property type="entry name" value="LZ_Tnp_IS66"/>
    <property type="match status" value="1"/>
</dbReference>
<accession>A0A845SRZ6</accession>
<sequence>MNKDYLARIAELERQLRQKDQQLSLVEETEAFLRQALARSEEKVEEEERKNERLRAQLDKLRRMLFGASSEKLLREVDNAQTALEKQEADSDRRTGRVDDPQVPRQLRQSRHRRPLPESLPREIKRLEPAETCCPECGGRLDSLGETSAEQLELIRSALKVIRTVRVKKACVKCDCIVEAPAPSRPIDRGIAGAGLLARVLTSKYAEHVPLYRQTEILARHGVDLSRALLSNWVDACCRLMAPLEEALYHYVMATRKLHTDDTPVPVLAPGKKKTKTGRLWTYVRDDRNAGSSDPPAVWFAYSPDRQGKHPKHHLRHFHGVLQADAYTGYDQLFSAERKGGALKEAACMAHARRKIHDVYIRTKKAGTAEEALARIRELYLIEAEIRGRVAEERLKERQTRSKPLLASLHDWIQEKMQTLSRKSGLGEAFGYMLNQWDALCYYCEDGLVEIDNNAAERTLRAVTLGRKNYLFFGSDHGGDRGAMLYSLIGTCKLNGIDPEAYLRHILSVLADWPINRVAELLPWNVDLTAE</sequence>
<evidence type="ECO:0000259" key="5">
    <source>
        <dbReference type="Pfam" id="PF13817"/>
    </source>
</evidence>
<feature type="domain" description="Transposase IS66 C-terminal" evidence="5">
    <location>
        <begin position="487"/>
        <end position="524"/>
    </location>
</feature>
<evidence type="ECO:0000313" key="7">
    <source>
        <dbReference type="Proteomes" id="UP000461443"/>
    </source>
</evidence>
<evidence type="ECO:0000259" key="4">
    <source>
        <dbReference type="Pfam" id="PF13007"/>
    </source>
</evidence>
<feature type="domain" description="Transposase TnpC homeodomain" evidence="4">
    <location>
        <begin position="53"/>
        <end position="123"/>
    </location>
</feature>
<dbReference type="InterPro" id="IPR039552">
    <property type="entry name" value="IS66_C"/>
</dbReference>
<reference evidence="6 7" key="1">
    <citation type="submission" date="2019-12" db="EMBL/GenBank/DDBJ databases">
        <authorList>
            <person name="Lee S.D."/>
        </authorList>
    </citation>
    <scope>NUCLEOTIDE SEQUENCE [LARGE SCALE GENOMIC DNA]</scope>
    <source>
        <strain evidence="6 7">SAP-6</strain>
    </source>
</reference>
<evidence type="ECO:0000256" key="1">
    <source>
        <dbReference type="SAM" id="MobiDB-lite"/>
    </source>
</evidence>
<dbReference type="NCBIfam" id="NF033517">
    <property type="entry name" value="transpos_IS66"/>
    <property type="match status" value="1"/>
</dbReference>
<dbReference type="EMBL" id="WUBS01000045">
    <property type="protein sequence ID" value="NDL66112.1"/>
    <property type="molecule type" value="Genomic_DNA"/>
</dbReference>
<dbReference type="InterPro" id="IPR004291">
    <property type="entry name" value="Transposase_IS66_central"/>
</dbReference>
<organism evidence="6 7">
    <name type="scientific">Acerihabitans arboris</name>
    <dbReference type="NCBI Taxonomy" id="2691583"/>
    <lineage>
        <taxon>Bacteria</taxon>
        <taxon>Pseudomonadati</taxon>
        <taxon>Pseudomonadota</taxon>
        <taxon>Gammaproteobacteria</taxon>
        <taxon>Enterobacterales</taxon>
        <taxon>Pectobacteriaceae</taxon>
        <taxon>Acerihabitans</taxon>
    </lineage>
</organism>
<dbReference type="InterPro" id="IPR024463">
    <property type="entry name" value="Transposase_TnpC_homeodom"/>
</dbReference>
<dbReference type="Pfam" id="PF13005">
    <property type="entry name" value="zf-IS66"/>
    <property type="match status" value="1"/>
</dbReference>
<dbReference type="PANTHER" id="PTHR33678">
    <property type="entry name" value="BLL1576 PROTEIN"/>
    <property type="match status" value="1"/>
</dbReference>
<feature type="domain" description="Transposase IS66 zinc-finger binding" evidence="3">
    <location>
        <begin position="131"/>
        <end position="175"/>
    </location>
</feature>
<evidence type="ECO:0000259" key="2">
    <source>
        <dbReference type="Pfam" id="PF03050"/>
    </source>
</evidence>
<dbReference type="Proteomes" id="UP000461443">
    <property type="component" value="Unassembled WGS sequence"/>
</dbReference>
<feature type="region of interest" description="Disordered" evidence="1">
    <location>
        <begin position="84"/>
        <end position="120"/>
    </location>
</feature>
<name>A0A845SRZ6_9GAMM</name>